<reference evidence="2 3" key="1">
    <citation type="submission" date="2019-03" db="EMBL/GenBank/DDBJ databases">
        <title>Genomic Encyclopedia of Archaeal and Bacterial Type Strains, Phase II (KMG-II): from individual species to whole genera.</title>
        <authorList>
            <person name="Goeker M."/>
        </authorList>
    </citation>
    <scope>NUCLEOTIDE SEQUENCE [LARGE SCALE GENOMIC DNA]</scope>
    <source>
        <strain evidence="2 3">DSM 45499</strain>
    </source>
</reference>
<keyword evidence="3" id="KW-1185">Reference proteome</keyword>
<dbReference type="Gene3D" id="3.30.559.10">
    <property type="entry name" value="Chloramphenicol acetyltransferase-like domain"/>
    <property type="match status" value="1"/>
</dbReference>
<organism evidence="2 3">
    <name type="scientific">Actinophytocola oryzae</name>
    <dbReference type="NCBI Taxonomy" id="502181"/>
    <lineage>
        <taxon>Bacteria</taxon>
        <taxon>Bacillati</taxon>
        <taxon>Actinomycetota</taxon>
        <taxon>Actinomycetes</taxon>
        <taxon>Pseudonocardiales</taxon>
        <taxon>Pseudonocardiaceae</taxon>
    </lineage>
</organism>
<dbReference type="InterPro" id="IPR001242">
    <property type="entry name" value="Condensation_dom"/>
</dbReference>
<proteinExistence type="predicted"/>
<dbReference type="Gene3D" id="3.30.559.30">
    <property type="entry name" value="Nonribosomal peptide synthetase, condensation domain"/>
    <property type="match status" value="1"/>
</dbReference>
<dbReference type="Pfam" id="PF00668">
    <property type="entry name" value="Condensation"/>
    <property type="match status" value="1"/>
</dbReference>
<sequence length="615" mass="66988">MFYVGDHVTDRVKTMNTTAPTRTTRRRRVQLTPLPSVPVTFTGHRTATGPLTLGQLNTMHWLVGSPNHPLHTLWGELEVAAGMSVDDVVETVRVLLGRYEALRTHYVVDGGHPRQCVAGSGVLTVEVCALAGDGWGPRDRPKVAEALGRWMAERDRAGLGLTRPPLRVGVATATGRDGQAGQVIACVAAISHLTVDDQAVKIVRREFAEMARDRSARRVGAPCHQPLDQVRAEAVPAARRQAERALHYWQDQLERMPHFLYVPARATVTGESLAVQMSSEAAAMAVRRVAARTRVSGSSIVLAAICAVLAQRTGLRELVFPVISSNRFERHLTRYVGTLAQAAVVTVETGAGGFDALARQTWASVMEGSRHGRYDVVERAELGDRIAYERGLCFNYDPVFNNLAVESRPAPDPGALHRPEQVSAAVGRTELRWRSLPGPATLVRFDLYQVDDVVRLDGWSIDNGLVPRTELESLLLAVERLLVAAAYGDLDADRTREAIGLDPISRGPDWLLVDSCWVDLTEVQRLLDDALAPAVARIFPSVDGRALVAYLTATESVSTPEQAHARCVAALQRHPVAIAPRQYVVCRSAPADPADPAAWREFTGSGTGREPVAPR</sequence>
<evidence type="ECO:0000313" key="2">
    <source>
        <dbReference type="EMBL" id="TDV49704.1"/>
    </source>
</evidence>
<gene>
    <name evidence="2" type="ORF">CLV71_10743</name>
</gene>
<protein>
    <submittedName>
        <fullName evidence="2">Condensation domain-containing protein</fullName>
    </submittedName>
</protein>
<evidence type="ECO:0000259" key="1">
    <source>
        <dbReference type="Pfam" id="PF00668"/>
    </source>
</evidence>
<dbReference type="Proteomes" id="UP000294927">
    <property type="component" value="Unassembled WGS sequence"/>
</dbReference>
<evidence type="ECO:0000313" key="3">
    <source>
        <dbReference type="Proteomes" id="UP000294927"/>
    </source>
</evidence>
<comment type="caution">
    <text evidence="2">The sequence shown here is derived from an EMBL/GenBank/DDBJ whole genome shotgun (WGS) entry which is preliminary data.</text>
</comment>
<feature type="domain" description="Condensation" evidence="1">
    <location>
        <begin position="77"/>
        <end position="375"/>
    </location>
</feature>
<dbReference type="InterPro" id="IPR023213">
    <property type="entry name" value="CAT-like_dom_sf"/>
</dbReference>
<dbReference type="EMBL" id="SOCP01000007">
    <property type="protein sequence ID" value="TDV49704.1"/>
    <property type="molecule type" value="Genomic_DNA"/>
</dbReference>
<dbReference type="GO" id="GO:0008610">
    <property type="term" value="P:lipid biosynthetic process"/>
    <property type="evidence" value="ECO:0007669"/>
    <property type="project" value="UniProtKB-ARBA"/>
</dbReference>
<dbReference type="GO" id="GO:0003824">
    <property type="term" value="F:catalytic activity"/>
    <property type="evidence" value="ECO:0007669"/>
    <property type="project" value="InterPro"/>
</dbReference>
<name>A0A4R7VJT0_9PSEU</name>
<accession>A0A4R7VJT0</accession>
<dbReference type="AlphaFoldDB" id="A0A4R7VJT0"/>
<dbReference type="SUPFAM" id="SSF52777">
    <property type="entry name" value="CoA-dependent acyltransferases"/>
    <property type="match status" value="2"/>
</dbReference>